<dbReference type="EMBL" id="CP067089">
    <property type="protein sequence ID" value="QQO10155.1"/>
    <property type="molecule type" value="Genomic_DNA"/>
</dbReference>
<name>A0A7T7XPK5_9SPIR</name>
<sequence>MDTVESVLTNLRKNRIPGKCFKTSRELFGYLGSFLFPGCTAGAGDSVTLEQLGVYDYLRSGNCVFLDKYTEGITKNEKRALYLANFSADFFFSGINALSQTGKIFNLDGNGSRAAPIIYGPKKVFLLCGTNKIVPDDEAAVLRVRNTAAPMDARRLGRKTPCAKTGRCMDCAGPERICNYMTVIQGQFDENRIEVLIVEQDLGY</sequence>
<dbReference type="RefSeq" id="WP_215627459.1">
    <property type="nucleotide sequence ID" value="NZ_CP067089.2"/>
</dbReference>
<evidence type="ECO:0000313" key="3">
    <source>
        <dbReference type="Proteomes" id="UP000595917"/>
    </source>
</evidence>
<dbReference type="InterPro" id="IPR009501">
    <property type="entry name" value="UCP020269"/>
</dbReference>
<evidence type="ECO:0000313" key="2">
    <source>
        <dbReference type="EMBL" id="QQO10155.1"/>
    </source>
</evidence>
<protein>
    <submittedName>
        <fullName evidence="2">Lactate utilization protein</fullName>
    </submittedName>
</protein>
<evidence type="ECO:0000259" key="1">
    <source>
        <dbReference type="Pfam" id="PF02589"/>
    </source>
</evidence>
<dbReference type="Proteomes" id="UP000595917">
    <property type="component" value="Chromosome"/>
</dbReference>
<dbReference type="KEGG" id="bhc:JFL75_04335"/>
<dbReference type="PANTHER" id="PTHR36179">
    <property type="entry name" value="LUD_DOM DOMAIN-CONTAINING PROTEIN"/>
    <property type="match status" value="1"/>
</dbReference>
<organism evidence="2 3">
    <name type="scientific">Breznakiella homolactica</name>
    <dbReference type="NCBI Taxonomy" id="2798577"/>
    <lineage>
        <taxon>Bacteria</taxon>
        <taxon>Pseudomonadati</taxon>
        <taxon>Spirochaetota</taxon>
        <taxon>Spirochaetia</taxon>
        <taxon>Spirochaetales</taxon>
        <taxon>Breznakiellaceae</taxon>
        <taxon>Breznakiella</taxon>
    </lineage>
</organism>
<dbReference type="InterPro" id="IPR003741">
    <property type="entry name" value="LUD_dom"/>
</dbReference>
<accession>A0A7T7XPK5</accession>
<dbReference type="PANTHER" id="PTHR36179:SF2">
    <property type="entry name" value="LUD DOMAIN-CONTAINING PROTEIN"/>
    <property type="match status" value="1"/>
</dbReference>
<proteinExistence type="predicted"/>
<dbReference type="PIRSF" id="PIRSF020269">
    <property type="entry name" value="DUF1121"/>
    <property type="match status" value="1"/>
</dbReference>
<feature type="domain" description="LUD" evidence="1">
    <location>
        <begin position="5"/>
        <end position="198"/>
    </location>
</feature>
<keyword evidence="3" id="KW-1185">Reference proteome</keyword>
<dbReference type="Pfam" id="PF02589">
    <property type="entry name" value="LUD_dom"/>
    <property type="match status" value="1"/>
</dbReference>
<reference evidence="2" key="1">
    <citation type="submission" date="2021-01" db="EMBL/GenBank/DDBJ databases">
        <title>Description of Breznakiella homolactica.</title>
        <authorList>
            <person name="Song Y."/>
            <person name="Brune A."/>
        </authorList>
    </citation>
    <scope>NUCLEOTIDE SEQUENCE</scope>
    <source>
        <strain evidence="2">RmG30</strain>
    </source>
</reference>
<gene>
    <name evidence="2" type="ORF">JFL75_04335</name>
</gene>
<dbReference type="AlphaFoldDB" id="A0A7T7XPK5"/>